<reference evidence="1" key="1">
    <citation type="journal article" date="2019" name="Sci. Rep.">
        <title>Draft genome of Tanacetum cinerariifolium, the natural source of mosquito coil.</title>
        <authorList>
            <person name="Yamashiro T."/>
            <person name="Shiraishi A."/>
            <person name="Satake H."/>
            <person name="Nakayama K."/>
        </authorList>
    </citation>
    <scope>NUCLEOTIDE SEQUENCE</scope>
</reference>
<dbReference type="EMBL" id="BKCJ010009490">
    <property type="protein sequence ID" value="GEU87206.1"/>
    <property type="molecule type" value="Genomic_DNA"/>
</dbReference>
<gene>
    <name evidence="1" type="ORF">Tci_059184</name>
</gene>
<dbReference type="CDD" id="cd00303">
    <property type="entry name" value="retropepsin_like"/>
    <property type="match status" value="1"/>
</dbReference>
<comment type="caution">
    <text evidence="1">The sequence shown here is derived from an EMBL/GenBank/DDBJ whole genome shotgun (WGS) entry which is preliminary data.</text>
</comment>
<proteinExistence type="predicted"/>
<evidence type="ECO:0000313" key="1">
    <source>
        <dbReference type="EMBL" id="GEU87206.1"/>
    </source>
</evidence>
<evidence type="ECO:0008006" key="2">
    <source>
        <dbReference type="Google" id="ProtNLM"/>
    </source>
</evidence>
<sequence>MEDTLSKFISESAKRHEENSNLIKEIRASMDAAVHNQGASIKTLEIQIGQVSNVLHERVFGSLPSSTKANLRDQVKSISTTIKADSCSIRRIGSAQYAVSTGQNRTLMYESRQTKILFLKKDLGSFTLPSFINNVCFDNALIDLGANVSVIPLLTYLNLGLGELAHTKLTIELVDRTVIYPKGIAKNVLVRIGKFVFPVGFIILDMPKDIKVPLILGRQFLSTARAKIDVYKIKFTLRFEEEKIVFTSVKPASSLIKRVYMLCLREIMELDLEARLMGETLVLNRSLDPFFEDYIELNDQNEPIELKRNQELMLSFNSILRAFALLGNDLVLENMDTYRDEGMGDVIVGEPFLREVGIKSRRFEETITLYKDDKSVTYQMVRSHPRFKHHTNKQCNRIPPLLKVSDDDMLNGIPHPYQKLKGFYKGVLNLGPNYIRDARIEEWLTRRHISVHDME</sequence>
<dbReference type="AlphaFoldDB" id="A0A6L2NM01"/>
<dbReference type="InterPro" id="IPR021109">
    <property type="entry name" value="Peptidase_aspartic_dom_sf"/>
</dbReference>
<dbReference type="SUPFAM" id="SSF50630">
    <property type="entry name" value="Acid proteases"/>
    <property type="match status" value="1"/>
</dbReference>
<dbReference type="PANTHER" id="PTHR33067:SF31">
    <property type="entry name" value="RNA-DIRECTED DNA POLYMERASE"/>
    <property type="match status" value="1"/>
</dbReference>
<dbReference type="Gene3D" id="2.40.70.10">
    <property type="entry name" value="Acid Proteases"/>
    <property type="match status" value="1"/>
</dbReference>
<dbReference type="PANTHER" id="PTHR33067">
    <property type="entry name" value="RNA-DIRECTED DNA POLYMERASE-RELATED"/>
    <property type="match status" value="1"/>
</dbReference>
<name>A0A6L2NM01_TANCI</name>
<organism evidence="1">
    <name type="scientific">Tanacetum cinerariifolium</name>
    <name type="common">Dalmatian daisy</name>
    <name type="synonym">Chrysanthemum cinerariifolium</name>
    <dbReference type="NCBI Taxonomy" id="118510"/>
    <lineage>
        <taxon>Eukaryota</taxon>
        <taxon>Viridiplantae</taxon>
        <taxon>Streptophyta</taxon>
        <taxon>Embryophyta</taxon>
        <taxon>Tracheophyta</taxon>
        <taxon>Spermatophyta</taxon>
        <taxon>Magnoliopsida</taxon>
        <taxon>eudicotyledons</taxon>
        <taxon>Gunneridae</taxon>
        <taxon>Pentapetalae</taxon>
        <taxon>asterids</taxon>
        <taxon>campanulids</taxon>
        <taxon>Asterales</taxon>
        <taxon>Asteraceae</taxon>
        <taxon>Asteroideae</taxon>
        <taxon>Anthemideae</taxon>
        <taxon>Anthemidinae</taxon>
        <taxon>Tanacetum</taxon>
    </lineage>
</organism>
<accession>A0A6L2NM01</accession>
<protein>
    <recommendedName>
        <fullName evidence="2">Reverse transcriptase domain-containing protein</fullName>
    </recommendedName>
</protein>
<dbReference type="Pfam" id="PF08284">
    <property type="entry name" value="RVP_2"/>
    <property type="match status" value="1"/>
</dbReference>